<dbReference type="PANTHER" id="PTHR38009:SF1">
    <property type="entry name" value="CONSERVED HYPOTHETICAL PHAGE TAIL PROTEIN"/>
    <property type="match status" value="1"/>
</dbReference>
<comment type="caution">
    <text evidence="1">The sequence shown here is derived from an EMBL/GenBank/DDBJ whole genome shotgun (WGS) entry which is preliminary data.</text>
</comment>
<dbReference type="InterPro" id="IPR010667">
    <property type="entry name" value="Phage_T4_Gp19"/>
</dbReference>
<name>A0A6M0CFG1_9FLAO</name>
<reference evidence="1 2" key="1">
    <citation type="submission" date="2020-01" db="EMBL/GenBank/DDBJ databases">
        <title>Spongiivirga citrea KCTC 32990T.</title>
        <authorList>
            <person name="Wang G."/>
        </authorList>
    </citation>
    <scope>NUCLEOTIDE SEQUENCE [LARGE SCALE GENOMIC DNA]</scope>
    <source>
        <strain evidence="1 2">KCTC 32990</strain>
    </source>
</reference>
<evidence type="ECO:0000313" key="2">
    <source>
        <dbReference type="Proteomes" id="UP000474296"/>
    </source>
</evidence>
<dbReference type="AlphaFoldDB" id="A0A6M0CFG1"/>
<dbReference type="RefSeq" id="WP_164029908.1">
    <property type="nucleotide sequence ID" value="NZ_JAABOQ010000002.1"/>
</dbReference>
<dbReference type="NCBIfam" id="TIGR02241">
    <property type="entry name" value="conserved hypothetical phage tail region protein"/>
    <property type="match status" value="1"/>
</dbReference>
<dbReference type="EMBL" id="JAABOQ010000002">
    <property type="protein sequence ID" value="NER16598.1"/>
    <property type="molecule type" value="Genomic_DNA"/>
</dbReference>
<proteinExistence type="predicted"/>
<dbReference type="Pfam" id="PF06841">
    <property type="entry name" value="Phage_T4_gp19"/>
    <property type="match status" value="1"/>
</dbReference>
<sequence length="154" mass="17812">MPSLHTYPPLNVHFNIEFRAKTKIEVEPFQSITGLQAKLIKEEGDKNPLAVYENIVLRRAYNPNSNIVTWCMQAINNKVFQSKNMTIQLLDSKHELISAWEVENAIPVAWGVEELHAQNPKILIEVIELKYQRFHVLNSKARNVAPLKRSRKAR</sequence>
<organism evidence="1 2">
    <name type="scientific">Spongiivirga citrea</name>
    <dbReference type="NCBI Taxonomy" id="1481457"/>
    <lineage>
        <taxon>Bacteria</taxon>
        <taxon>Pseudomonadati</taxon>
        <taxon>Bacteroidota</taxon>
        <taxon>Flavobacteriia</taxon>
        <taxon>Flavobacteriales</taxon>
        <taxon>Flavobacteriaceae</taxon>
        <taxon>Spongiivirga</taxon>
    </lineage>
</organism>
<gene>
    <name evidence="1" type="ORF">GWK10_05215</name>
</gene>
<dbReference type="InterPro" id="IPR011747">
    <property type="entry name" value="CHP02241"/>
</dbReference>
<dbReference type="Proteomes" id="UP000474296">
    <property type="component" value="Unassembled WGS sequence"/>
</dbReference>
<evidence type="ECO:0000313" key="1">
    <source>
        <dbReference type="EMBL" id="NER16598.1"/>
    </source>
</evidence>
<keyword evidence="2" id="KW-1185">Reference proteome</keyword>
<protein>
    <recommendedName>
        <fullName evidence="3">Phage tail protein</fullName>
    </recommendedName>
</protein>
<accession>A0A6M0CFG1</accession>
<evidence type="ECO:0008006" key="3">
    <source>
        <dbReference type="Google" id="ProtNLM"/>
    </source>
</evidence>
<dbReference type="GO" id="GO:0005198">
    <property type="term" value="F:structural molecule activity"/>
    <property type="evidence" value="ECO:0007669"/>
    <property type="project" value="InterPro"/>
</dbReference>
<dbReference type="PANTHER" id="PTHR38009">
    <property type="entry name" value="CONSERVED HYPOTHETICAL PHAGE TAIL PROTEIN"/>
    <property type="match status" value="1"/>
</dbReference>